<evidence type="ECO:0000313" key="2">
    <source>
        <dbReference type="Proteomes" id="UP001055439"/>
    </source>
</evidence>
<gene>
    <name evidence="1" type="ORF">MUK42_34896</name>
</gene>
<proteinExistence type="predicted"/>
<dbReference type="EMBL" id="CP097506">
    <property type="protein sequence ID" value="URD94893.1"/>
    <property type="molecule type" value="Genomic_DNA"/>
</dbReference>
<protein>
    <submittedName>
        <fullName evidence="1">Uncharacterized protein</fullName>
    </submittedName>
</protein>
<sequence>MFEVITEIEAGNMIDETGTMIGIMIEVIETEIEVLIDLAVMIREVGGHVLAPGIVPEIMTDIGIMIGSKSICPRIARVSAMDLLMVATIGVADA</sequence>
<dbReference type="Proteomes" id="UP001055439">
    <property type="component" value="Chromosome 4"/>
</dbReference>
<evidence type="ECO:0000313" key="1">
    <source>
        <dbReference type="EMBL" id="URD94893.1"/>
    </source>
</evidence>
<reference evidence="1" key="1">
    <citation type="submission" date="2022-05" db="EMBL/GenBank/DDBJ databases">
        <title>The Musa troglodytarum L. genome provides insights into the mechanism of non-climacteric behaviour and enrichment of carotenoids.</title>
        <authorList>
            <person name="Wang J."/>
        </authorList>
    </citation>
    <scope>NUCLEOTIDE SEQUENCE</scope>
    <source>
        <tissue evidence="1">Leaf</tissue>
    </source>
</reference>
<dbReference type="AlphaFoldDB" id="A0A9E7FJ50"/>
<accession>A0A9E7FJ50</accession>
<name>A0A9E7FJ50_9LILI</name>
<organism evidence="1 2">
    <name type="scientific">Musa troglodytarum</name>
    <name type="common">fe'i banana</name>
    <dbReference type="NCBI Taxonomy" id="320322"/>
    <lineage>
        <taxon>Eukaryota</taxon>
        <taxon>Viridiplantae</taxon>
        <taxon>Streptophyta</taxon>
        <taxon>Embryophyta</taxon>
        <taxon>Tracheophyta</taxon>
        <taxon>Spermatophyta</taxon>
        <taxon>Magnoliopsida</taxon>
        <taxon>Liliopsida</taxon>
        <taxon>Zingiberales</taxon>
        <taxon>Musaceae</taxon>
        <taxon>Musa</taxon>
    </lineage>
</organism>
<keyword evidence="2" id="KW-1185">Reference proteome</keyword>